<dbReference type="EMBL" id="JAIWYP010000001">
    <property type="protein sequence ID" value="KAH3877965.1"/>
    <property type="molecule type" value="Genomic_DNA"/>
</dbReference>
<gene>
    <name evidence="1" type="ORF">DPMN_001844</name>
</gene>
<accession>A0A9D4RT99</accession>
<sequence length="87" mass="9751">MLTPVDGYKGISHCGVNLYVVLVHLLDIRMNTIGSYFSRLSLLTNPWMDSNWPDANGSPRTLNVSSKNHLLHDDRSSSCLCVANTMW</sequence>
<evidence type="ECO:0000313" key="1">
    <source>
        <dbReference type="EMBL" id="KAH3877965.1"/>
    </source>
</evidence>
<dbReference type="Proteomes" id="UP000828390">
    <property type="component" value="Unassembled WGS sequence"/>
</dbReference>
<dbReference type="AlphaFoldDB" id="A0A9D4RT99"/>
<protein>
    <submittedName>
        <fullName evidence="1">Uncharacterized protein</fullName>
    </submittedName>
</protein>
<comment type="caution">
    <text evidence="1">The sequence shown here is derived from an EMBL/GenBank/DDBJ whole genome shotgun (WGS) entry which is preliminary data.</text>
</comment>
<reference evidence="1" key="1">
    <citation type="journal article" date="2019" name="bioRxiv">
        <title>The Genome of the Zebra Mussel, Dreissena polymorpha: A Resource for Invasive Species Research.</title>
        <authorList>
            <person name="McCartney M.A."/>
            <person name="Auch B."/>
            <person name="Kono T."/>
            <person name="Mallez S."/>
            <person name="Zhang Y."/>
            <person name="Obille A."/>
            <person name="Becker A."/>
            <person name="Abrahante J.E."/>
            <person name="Garbe J."/>
            <person name="Badalamenti J.P."/>
            <person name="Herman A."/>
            <person name="Mangelson H."/>
            <person name="Liachko I."/>
            <person name="Sullivan S."/>
            <person name="Sone E.D."/>
            <person name="Koren S."/>
            <person name="Silverstein K.A.T."/>
            <person name="Beckman K.B."/>
            <person name="Gohl D.M."/>
        </authorList>
    </citation>
    <scope>NUCLEOTIDE SEQUENCE</scope>
    <source>
        <strain evidence="1">Duluth1</strain>
        <tissue evidence="1">Whole animal</tissue>
    </source>
</reference>
<organism evidence="1 2">
    <name type="scientific">Dreissena polymorpha</name>
    <name type="common">Zebra mussel</name>
    <name type="synonym">Mytilus polymorpha</name>
    <dbReference type="NCBI Taxonomy" id="45954"/>
    <lineage>
        <taxon>Eukaryota</taxon>
        <taxon>Metazoa</taxon>
        <taxon>Spiralia</taxon>
        <taxon>Lophotrochozoa</taxon>
        <taxon>Mollusca</taxon>
        <taxon>Bivalvia</taxon>
        <taxon>Autobranchia</taxon>
        <taxon>Heteroconchia</taxon>
        <taxon>Euheterodonta</taxon>
        <taxon>Imparidentia</taxon>
        <taxon>Neoheterodontei</taxon>
        <taxon>Myida</taxon>
        <taxon>Dreissenoidea</taxon>
        <taxon>Dreissenidae</taxon>
        <taxon>Dreissena</taxon>
    </lineage>
</organism>
<keyword evidence="2" id="KW-1185">Reference proteome</keyword>
<reference evidence="1" key="2">
    <citation type="submission" date="2020-11" db="EMBL/GenBank/DDBJ databases">
        <authorList>
            <person name="McCartney M.A."/>
            <person name="Auch B."/>
            <person name="Kono T."/>
            <person name="Mallez S."/>
            <person name="Becker A."/>
            <person name="Gohl D.M."/>
            <person name="Silverstein K.A.T."/>
            <person name="Koren S."/>
            <person name="Bechman K.B."/>
            <person name="Herman A."/>
            <person name="Abrahante J.E."/>
            <person name="Garbe J."/>
        </authorList>
    </citation>
    <scope>NUCLEOTIDE SEQUENCE</scope>
    <source>
        <strain evidence="1">Duluth1</strain>
        <tissue evidence="1">Whole animal</tissue>
    </source>
</reference>
<proteinExistence type="predicted"/>
<name>A0A9D4RT99_DREPO</name>
<evidence type="ECO:0000313" key="2">
    <source>
        <dbReference type="Proteomes" id="UP000828390"/>
    </source>
</evidence>